<dbReference type="GO" id="GO:0008237">
    <property type="term" value="F:metallopeptidase activity"/>
    <property type="evidence" value="ECO:0007669"/>
    <property type="project" value="UniProtKB-KW"/>
</dbReference>
<keyword evidence="6" id="KW-0378">Hydrolase</keyword>
<dbReference type="SUPFAM" id="SSF63411">
    <property type="entry name" value="LuxS/MPP-like metallohydrolase"/>
    <property type="match status" value="4"/>
</dbReference>
<dbReference type="EMBL" id="JAATJC010000001">
    <property type="protein sequence ID" value="NJC04986.1"/>
    <property type="molecule type" value="Genomic_DNA"/>
</dbReference>
<dbReference type="PANTHER" id="PTHR11851">
    <property type="entry name" value="METALLOPROTEASE"/>
    <property type="match status" value="1"/>
</dbReference>
<dbReference type="Pfam" id="PF05193">
    <property type="entry name" value="Peptidase_M16_C"/>
    <property type="match status" value="2"/>
</dbReference>
<feature type="domain" description="Peptidase M16 N-terminal" evidence="4">
    <location>
        <begin position="523"/>
        <end position="624"/>
    </location>
</feature>
<keyword evidence="7" id="KW-1185">Reference proteome</keyword>
<evidence type="ECO:0000259" key="4">
    <source>
        <dbReference type="Pfam" id="PF00675"/>
    </source>
</evidence>
<feature type="domain" description="Peptidase M16 N-terminal" evidence="4">
    <location>
        <begin position="49"/>
        <end position="190"/>
    </location>
</feature>
<organism evidence="6 7">
    <name type="scientific">Sphingomonas kaistensis</name>
    <dbReference type="NCBI Taxonomy" id="298708"/>
    <lineage>
        <taxon>Bacteria</taxon>
        <taxon>Pseudomonadati</taxon>
        <taxon>Pseudomonadota</taxon>
        <taxon>Alphaproteobacteria</taxon>
        <taxon>Sphingomonadales</taxon>
        <taxon>Sphingomonadaceae</taxon>
        <taxon>Sphingomonas</taxon>
    </lineage>
</organism>
<dbReference type="InterPro" id="IPR011249">
    <property type="entry name" value="Metalloenz_LuxS/M16"/>
</dbReference>
<proteinExistence type="inferred from homology"/>
<evidence type="ECO:0000256" key="3">
    <source>
        <dbReference type="SAM" id="SignalP"/>
    </source>
</evidence>
<evidence type="ECO:0000259" key="5">
    <source>
        <dbReference type="Pfam" id="PF05193"/>
    </source>
</evidence>
<keyword evidence="6" id="KW-0645">Protease</keyword>
<dbReference type="Pfam" id="PF00675">
    <property type="entry name" value="Peptidase_M16"/>
    <property type="match status" value="2"/>
</dbReference>
<feature type="chain" id="PRO_5031530992" evidence="3">
    <location>
        <begin position="26"/>
        <end position="945"/>
    </location>
</feature>
<dbReference type="Proteomes" id="UP000558192">
    <property type="component" value="Unassembled WGS sequence"/>
</dbReference>
<dbReference type="EC" id="3.4.24.-" evidence="6"/>
<evidence type="ECO:0000313" key="6">
    <source>
        <dbReference type="EMBL" id="NJC04986.1"/>
    </source>
</evidence>
<dbReference type="RefSeq" id="WP_168067742.1">
    <property type="nucleotide sequence ID" value="NZ_JAATJC010000001.1"/>
</dbReference>
<feature type="signal peptide" evidence="3">
    <location>
        <begin position="1"/>
        <end position="25"/>
    </location>
</feature>
<keyword evidence="2" id="KW-0482">Metalloprotease</keyword>
<dbReference type="Gene3D" id="3.30.830.10">
    <property type="entry name" value="Metalloenzyme, LuxS/M16 peptidase-like"/>
    <property type="match status" value="4"/>
</dbReference>
<accession>A0A7X6BGE6</accession>
<protein>
    <submittedName>
        <fullName evidence="6">Zinc protease</fullName>
        <ecNumber evidence="6">3.4.24.-</ecNumber>
    </submittedName>
</protein>
<evidence type="ECO:0000256" key="1">
    <source>
        <dbReference type="ARBA" id="ARBA00007261"/>
    </source>
</evidence>
<feature type="domain" description="Peptidase M16 C-terminal" evidence="5">
    <location>
        <begin position="667"/>
        <end position="841"/>
    </location>
</feature>
<gene>
    <name evidence="6" type="ORF">GGQ97_000779</name>
</gene>
<sequence>MPSSTRLLAALLLAGTAVQALPAAAQTTNAIPALDYTERKLANGLRVYALRDTASPNVSVQVWYDVGSKDDPRGRSGFAHLFEHLMFKATRNMVPEQMDRMTEDVGGFNNASTADDYTNYYETVPANHLQRLLWAEADRMGSLVVDDANFKPERDVVKEELRTGLARPYGKLFQHYIPLTSYQRHPYARPGIGSIEELDAATIGDVRAFHATYYRPDNAVLVVSGNFDPADLNRWVDSYFAPIKRPAGAIPRVTMAEPARTAARSYTVTEPNTPLPALVMSFLLPSATSPDMPALELLQAVLASGDSSRFNQALVRSRLATDASVFIDDKQGTGVMAPFAILAGGKTVPEVEAVLRRELARMASEPVTAAELTEARNELLTSALKERETVEGKGNLLATGVIIEGDPRAADKRLAALARVTPADVQRVAKKYLDLGSAVTIRYLPAASGVTASSGDRIALAPTVVTTPLKAPAGIKVVQPASEAERVRPPEPAAPVAVTVPQPVTARLANGLTVITVPRTNLPLVSASLVSLGGSTADPDGKAGVHQLAANLLTKGTATRSADQIAASIEAFGGQFGTGAGNEGMELGLVVRSANLPAALEIMADVAANAAFAPDEVERARGQAVDGATLALQNPGALSRLAAARAIFGTGSYGSPAGGTPDSLKAITRADVIAAARQTLRPDQSVLILSGDISPARAQQLAEQTFGSWRAAAPLAAAASARPAAGEAPLKGKVVVIDMPGSSQAAVAVAKETVQRADPRYYEAMLANAVLGGGYSARLNREIRIKRGLSYGANSGLSAGRRAGAVVVAVQTKNASAPEVLGIILDEMKRLGAEPIPAAELGTRQAFITGGFGRQLETVEGLGDIVAGYVQNGVSPSEIGRYMTSVRAVTPAQAGEVARGLLAPAGTTTVIVGDAKLFADDLRKQFGEVTVIPLSQLSLDKPGLR</sequence>
<dbReference type="PANTHER" id="PTHR11851:SF49">
    <property type="entry name" value="MITOCHONDRIAL-PROCESSING PEPTIDASE SUBUNIT ALPHA"/>
    <property type="match status" value="1"/>
</dbReference>
<feature type="domain" description="Peptidase M16 C-terminal" evidence="5">
    <location>
        <begin position="202"/>
        <end position="379"/>
    </location>
</feature>
<dbReference type="GO" id="GO:0046872">
    <property type="term" value="F:metal ion binding"/>
    <property type="evidence" value="ECO:0007669"/>
    <property type="project" value="InterPro"/>
</dbReference>
<comment type="similarity">
    <text evidence="1">Belongs to the peptidase M16 family.</text>
</comment>
<dbReference type="InterPro" id="IPR011765">
    <property type="entry name" value="Pept_M16_N"/>
</dbReference>
<dbReference type="GO" id="GO:0006508">
    <property type="term" value="P:proteolysis"/>
    <property type="evidence" value="ECO:0007669"/>
    <property type="project" value="UniProtKB-KW"/>
</dbReference>
<dbReference type="AlphaFoldDB" id="A0A7X6BGE6"/>
<reference evidence="6 7" key="1">
    <citation type="submission" date="2020-03" db="EMBL/GenBank/DDBJ databases">
        <title>Genomic Encyclopedia of Type Strains, Phase IV (KMG-IV): sequencing the most valuable type-strain genomes for metagenomic binning, comparative biology and taxonomic classification.</title>
        <authorList>
            <person name="Goeker M."/>
        </authorList>
    </citation>
    <scope>NUCLEOTIDE SEQUENCE [LARGE SCALE GENOMIC DNA]</scope>
    <source>
        <strain evidence="6 7">DSM 16846</strain>
    </source>
</reference>
<evidence type="ECO:0000256" key="2">
    <source>
        <dbReference type="ARBA" id="ARBA00023049"/>
    </source>
</evidence>
<dbReference type="InterPro" id="IPR050361">
    <property type="entry name" value="MPP/UQCRC_Complex"/>
</dbReference>
<evidence type="ECO:0000313" key="7">
    <source>
        <dbReference type="Proteomes" id="UP000558192"/>
    </source>
</evidence>
<keyword evidence="3" id="KW-0732">Signal</keyword>
<dbReference type="InterPro" id="IPR007863">
    <property type="entry name" value="Peptidase_M16_C"/>
</dbReference>
<comment type="caution">
    <text evidence="6">The sequence shown here is derived from an EMBL/GenBank/DDBJ whole genome shotgun (WGS) entry which is preliminary data.</text>
</comment>
<name>A0A7X6BGE6_9SPHN</name>